<evidence type="ECO:0000256" key="1">
    <source>
        <dbReference type="SAM" id="SignalP"/>
    </source>
</evidence>
<evidence type="ECO:0000313" key="2">
    <source>
        <dbReference type="EMBL" id="CAK9013801.1"/>
    </source>
</evidence>
<dbReference type="Proteomes" id="UP001642484">
    <property type="component" value="Unassembled WGS sequence"/>
</dbReference>
<feature type="signal peptide" evidence="1">
    <location>
        <begin position="1"/>
        <end position="26"/>
    </location>
</feature>
<sequence length="181" mass="19249">MTSSMGLRATCVLCLALGGWHMVSVAFSSPSRIARQAAYQSGKLNVGAEISETEAPPPPAPVLECDEGCMTAIFDCLEEGCSVDALLKLDQKLADDEKKIVTTVKEIETVQKTAYSPENAGTLAWLNNFLSRSGSLRAQLQALQGIKDSDFVQQMVKAASVAFGGGRPNDYPKVGVSPYSS</sequence>
<feature type="chain" id="PRO_5045391408" evidence="1">
    <location>
        <begin position="27"/>
        <end position="181"/>
    </location>
</feature>
<reference evidence="2 3" key="1">
    <citation type="submission" date="2024-02" db="EMBL/GenBank/DDBJ databases">
        <authorList>
            <person name="Chen Y."/>
            <person name="Shah S."/>
            <person name="Dougan E. K."/>
            <person name="Thang M."/>
            <person name="Chan C."/>
        </authorList>
    </citation>
    <scope>NUCLEOTIDE SEQUENCE [LARGE SCALE GENOMIC DNA]</scope>
</reference>
<keyword evidence="3" id="KW-1185">Reference proteome</keyword>
<name>A0ABP0JHE3_9DINO</name>
<protein>
    <submittedName>
        <fullName evidence="2">Uncharacterized protein</fullName>
    </submittedName>
</protein>
<accession>A0ABP0JHE3</accession>
<gene>
    <name evidence="2" type="ORF">CCMP2556_LOCUS11432</name>
</gene>
<keyword evidence="1" id="KW-0732">Signal</keyword>
<proteinExistence type="predicted"/>
<comment type="caution">
    <text evidence="2">The sequence shown here is derived from an EMBL/GenBank/DDBJ whole genome shotgun (WGS) entry which is preliminary data.</text>
</comment>
<evidence type="ECO:0000313" key="3">
    <source>
        <dbReference type="Proteomes" id="UP001642484"/>
    </source>
</evidence>
<organism evidence="2 3">
    <name type="scientific">Durusdinium trenchii</name>
    <dbReference type="NCBI Taxonomy" id="1381693"/>
    <lineage>
        <taxon>Eukaryota</taxon>
        <taxon>Sar</taxon>
        <taxon>Alveolata</taxon>
        <taxon>Dinophyceae</taxon>
        <taxon>Suessiales</taxon>
        <taxon>Symbiodiniaceae</taxon>
        <taxon>Durusdinium</taxon>
    </lineage>
</organism>
<dbReference type="EMBL" id="CAXAMN010005446">
    <property type="protein sequence ID" value="CAK9013801.1"/>
    <property type="molecule type" value="Genomic_DNA"/>
</dbReference>